<reference evidence="1" key="1">
    <citation type="journal article" date="2024" name="Gigascience">
        <title>Chromosome-level genome of the poultry shaft louse Menopon gallinae provides insight into the host-switching and adaptive evolution of parasitic lice.</title>
        <authorList>
            <person name="Xu Y."/>
            <person name="Ma L."/>
            <person name="Liu S."/>
            <person name="Liang Y."/>
            <person name="Liu Q."/>
            <person name="He Z."/>
            <person name="Tian L."/>
            <person name="Duan Y."/>
            <person name="Cai W."/>
            <person name="Li H."/>
            <person name="Song F."/>
        </authorList>
    </citation>
    <scope>NUCLEOTIDE SEQUENCE</scope>
    <source>
        <strain evidence="1">Cailab_2023a</strain>
    </source>
</reference>
<dbReference type="AlphaFoldDB" id="A0AAW2I3Y7"/>
<organism evidence="1">
    <name type="scientific">Menopon gallinae</name>
    <name type="common">poultry shaft louse</name>
    <dbReference type="NCBI Taxonomy" id="328185"/>
    <lineage>
        <taxon>Eukaryota</taxon>
        <taxon>Metazoa</taxon>
        <taxon>Ecdysozoa</taxon>
        <taxon>Arthropoda</taxon>
        <taxon>Hexapoda</taxon>
        <taxon>Insecta</taxon>
        <taxon>Pterygota</taxon>
        <taxon>Neoptera</taxon>
        <taxon>Paraneoptera</taxon>
        <taxon>Psocodea</taxon>
        <taxon>Troctomorpha</taxon>
        <taxon>Phthiraptera</taxon>
        <taxon>Amblycera</taxon>
        <taxon>Menoponidae</taxon>
        <taxon>Menopon</taxon>
    </lineage>
</organism>
<dbReference type="EMBL" id="JARGDH010000002">
    <property type="protein sequence ID" value="KAL0276382.1"/>
    <property type="molecule type" value="Genomic_DNA"/>
</dbReference>
<accession>A0AAW2I3Y7</accession>
<comment type="caution">
    <text evidence="1">The sequence shown here is derived from an EMBL/GenBank/DDBJ whole genome shotgun (WGS) entry which is preliminary data.</text>
</comment>
<gene>
    <name evidence="1" type="ORF">PYX00_003968</name>
</gene>
<sequence length="108" mass="11817">MYRALSTFNEEVIGQEMVMMVDRVNQALQPGKCSATQVLGIGKECDLDDAGKYRSCIRNYRKEGVYAGVTFGGEGTGSIAAKAMFDPEEEQMSRIVTRVLGDAIRSQA</sequence>
<evidence type="ECO:0000313" key="1">
    <source>
        <dbReference type="EMBL" id="KAL0276382.1"/>
    </source>
</evidence>
<proteinExistence type="predicted"/>
<protein>
    <submittedName>
        <fullName evidence="1">Uncharacterized protein</fullName>
    </submittedName>
</protein>
<name>A0AAW2I3Y7_9NEOP</name>